<dbReference type="Proteomes" id="UP000249354">
    <property type="component" value="Unassembled WGS sequence"/>
</dbReference>
<dbReference type="Pfam" id="PF12872">
    <property type="entry name" value="OST-HTH"/>
    <property type="match status" value="2"/>
</dbReference>
<evidence type="ECO:0000259" key="1">
    <source>
        <dbReference type="PROSITE" id="PS51644"/>
    </source>
</evidence>
<organism evidence="2 3">
    <name type="scientific">Leptolyngbya foveolarum</name>
    <dbReference type="NCBI Taxonomy" id="47253"/>
    <lineage>
        <taxon>Bacteria</taxon>
        <taxon>Bacillati</taxon>
        <taxon>Cyanobacteriota</taxon>
        <taxon>Cyanophyceae</taxon>
        <taxon>Leptolyngbyales</taxon>
        <taxon>Leptolyngbyaceae</taxon>
        <taxon>Leptolyngbya group</taxon>
        <taxon>Leptolyngbya</taxon>
    </lineage>
</organism>
<accession>A0A2W4W7G3</accession>
<feature type="domain" description="HTH OST-type" evidence="1">
    <location>
        <begin position="138"/>
        <end position="213"/>
    </location>
</feature>
<proteinExistence type="predicted"/>
<dbReference type="CDD" id="cd10146">
    <property type="entry name" value="LabA_like_C"/>
    <property type="match status" value="1"/>
</dbReference>
<sequence>MNALFKKISRFFQRLLGLGEQNSSYRLPVESVSTPRPSLNARWQGHSPGVSQPNFDNPLVTPKLRRLVYEVAYRLRQDKPTQGAQVGPVFRRVDPDFSAKRYGFAKMFDLLDTLPALVSIEKESTDSETGQFIFYVRPVNDVRTLLSEALQAYPSEDGWVHEDSLKQAIAQKDATFSVQTYGFSAFRTFIESRHDLLEFKEAGSPYVRLFPKKAAQPNKITSLEKRQDLPARPVPSPISPPNRVTTLAPVTVPKPTKQKINVPLTGFARLGEEDFNQSIYELAELADDEPWYFGSEPPTDFPHPILRNYIRHMFTRLQSEGKVASSQGGHFYAFNTNLYDKLRRPIYALMTPRPSEGDEAYGRPALKLEFCVPGEGIGKNLVGHFGVPPLAANFMITPQRFFYYCEAGSPTVNWKHVIEDNMDRLPPALLRQYLPAFEFCDTEPMSKIEVGEYKARFAEALGENAAAYREIVGRFEKALELTMLRIQMNYKMAVPTYFASHDRIDLMLPLSLINESTTDCVIVVKRERSGNYSGNTIFTMEQAYNNARLIYKPMQRWLVHPKMLQPAETAQEKVD</sequence>
<reference evidence="3" key="1">
    <citation type="submission" date="2018-04" db="EMBL/GenBank/DDBJ databases">
        <authorList>
            <person name="Cornet L."/>
        </authorList>
    </citation>
    <scope>NUCLEOTIDE SEQUENCE [LARGE SCALE GENOMIC DNA]</scope>
</reference>
<protein>
    <recommendedName>
        <fullName evidence="1">HTH OST-type domain-containing protein</fullName>
    </recommendedName>
</protein>
<dbReference type="PROSITE" id="PS51644">
    <property type="entry name" value="HTH_OST"/>
    <property type="match status" value="1"/>
</dbReference>
<reference evidence="2 3" key="2">
    <citation type="submission" date="2018-06" db="EMBL/GenBank/DDBJ databases">
        <title>Metagenomic assembly of (sub)arctic Cyanobacteria and their associated microbiome from non-axenic cultures.</title>
        <authorList>
            <person name="Baurain D."/>
        </authorList>
    </citation>
    <scope>NUCLEOTIDE SEQUENCE [LARGE SCALE GENOMIC DNA]</scope>
    <source>
        <strain evidence="2">ULC129bin1</strain>
    </source>
</reference>
<dbReference type="InterPro" id="IPR024437">
    <property type="entry name" value="DUF3825"/>
</dbReference>
<evidence type="ECO:0000313" key="3">
    <source>
        <dbReference type="Proteomes" id="UP000249354"/>
    </source>
</evidence>
<dbReference type="Gene3D" id="3.30.420.610">
    <property type="entry name" value="LOTUS domain-like"/>
    <property type="match status" value="2"/>
</dbReference>
<dbReference type="Pfam" id="PF12873">
    <property type="entry name" value="DUF3825"/>
    <property type="match status" value="1"/>
</dbReference>
<gene>
    <name evidence="2" type="ORF">DCF25_10345</name>
</gene>
<dbReference type="InterPro" id="IPR041966">
    <property type="entry name" value="LOTUS-like"/>
</dbReference>
<dbReference type="AlphaFoldDB" id="A0A2W4W7G3"/>
<dbReference type="EMBL" id="QBMC01000060">
    <property type="protein sequence ID" value="PZO18095.1"/>
    <property type="molecule type" value="Genomic_DNA"/>
</dbReference>
<evidence type="ECO:0000313" key="2">
    <source>
        <dbReference type="EMBL" id="PZO18095.1"/>
    </source>
</evidence>
<comment type="caution">
    <text evidence="2">The sequence shown here is derived from an EMBL/GenBank/DDBJ whole genome shotgun (WGS) entry which is preliminary data.</text>
</comment>
<dbReference type="InterPro" id="IPR025605">
    <property type="entry name" value="OST-HTH/LOTUS_dom"/>
</dbReference>
<name>A0A2W4W7G3_9CYAN</name>